<dbReference type="eggNOG" id="ENOG502QSKG">
    <property type="taxonomic scope" value="Eukaryota"/>
</dbReference>
<reference evidence="2" key="1">
    <citation type="journal article" date="2009" name="Genome Res.">
        <title>Comparative genomic analyses of the human fungal pathogens Coccidioides and their relatives.</title>
        <authorList>
            <person name="Sharpton T.J."/>
            <person name="Stajich J.E."/>
            <person name="Rounsley S.D."/>
            <person name="Gardner M.J."/>
            <person name="Wortman J.R."/>
            <person name="Jordar V.S."/>
            <person name="Maiti R."/>
            <person name="Kodira C.D."/>
            <person name="Neafsey D.E."/>
            <person name="Zeng Q."/>
            <person name="Hung C.-Y."/>
            <person name="McMahan C."/>
            <person name="Muszewska A."/>
            <person name="Grynberg M."/>
            <person name="Mandel M.A."/>
            <person name="Kellner E.M."/>
            <person name="Barker B.M."/>
            <person name="Galgiani J.N."/>
            <person name="Orbach M.J."/>
            <person name="Kirkland T.N."/>
            <person name="Cole G.T."/>
            <person name="Henn M.R."/>
            <person name="Birren B.W."/>
            <person name="Taylor J.W."/>
        </authorList>
    </citation>
    <scope>NUCLEOTIDE SEQUENCE [LARGE SCALE GENOMIC DNA]</scope>
    <source>
        <strain evidence="2">UAMH 1704</strain>
    </source>
</reference>
<dbReference type="HOGENOM" id="CLU_010595_2_3_1"/>
<evidence type="ECO:0000313" key="1">
    <source>
        <dbReference type="EMBL" id="EEP78003.1"/>
    </source>
</evidence>
<dbReference type="VEuPathDB" id="FungiDB:UREG_02852"/>
<dbReference type="InterPro" id="IPR029063">
    <property type="entry name" value="SAM-dependent_MTases_sf"/>
</dbReference>
<dbReference type="OrthoDB" id="2013972at2759"/>
<evidence type="ECO:0008006" key="3">
    <source>
        <dbReference type="Google" id="ProtNLM"/>
    </source>
</evidence>
<keyword evidence="2" id="KW-1185">Reference proteome</keyword>
<proteinExistence type="predicted"/>
<dbReference type="Gene3D" id="3.40.50.150">
    <property type="entry name" value="Vaccinia Virus protein VP39"/>
    <property type="match status" value="1"/>
</dbReference>
<dbReference type="PANTHER" id="PTHR43591">
    <property type="entry name" value="METHYLTRANSFERASE"/>
    <property type="match status" value="1"/>
</dbReference>
<dbReference type="KEGG" id="ure:UREG_02852"/>
<dbReference type="PANTHER" id="PTHR43591:SF10">
    <property type="entry name" value="ABC TRANSMEMBRANE TYPE-1 DOMAIN-CONTAINING PROTEIN-RELATED"/>
    <property type="match status" value="1"/>
</dbReference>
<dbReference type="Pfam" id="PF13489">
    <property type="entry name" value="Methyltransf_23"/>
    <property type="match status" value="1"/>
</dbReference>
<sequence>MALTRDTLLGIWAIDIADEFPSCEVIGCDLSPIQPTWVPPNCRFYVDDVESDWSYQPGEEFDYIHGRAMGGSISNWDQLYHQVFYNLKPGGWVEMQEYETAVYSEDNSLDNAPLIKKFQQVGDEASARFGKRLNVATSYKQQLIDAGFINVQDDVYKVPIGTWPKDPKMKQLGRYQLTQVLAALEPFMMALYTRVMDYTVQETEVLMAGLRAEFKNPNNHLYTKFHFVYGQRPQSS</sequence>
<protein>
    <recommendedName>
        <fullName evidence="3">Methyltransferase</fullName>
    </recommendedName>
</protein>
<evidence type="ECO:0000313" key="2">
    <source>
        <dbReference type="Proteomes" id="UP000002058"/>
    </source>
</evidence>
<dbReference type="InParanoid" id="C4JIA6"/>
<dbReference type="RefSeq" id="XP_002543336.1">
    <property type="nucleotide sequence ID" value="XM_002543290.1"/>
</dbReference>
<dbReference type="GO" id="GO:0008168">
    <property type="term" value="F:methyltransferase activity"/>
    <property type="evidence" value="ECO:0007669"/>
    <property type="project" value="TreeGrafter"/>
</dbReference>
<dbReference type="OMA" id="MDMLHHI"/>
<dbReference type="EMBL" id="CH476615">
    <property type="protein sequence ID" value="EEP78003.1"/>
    <property type="molecule type" value="Genomic_DNA"/>
</dbReference>
<accession>C4JIA6</accession>
<dbReference type="SUPFAM" id="SSF53335">
    <property type="entry name" value="S-adenosyl-L-methionine-dependent methyltransferases"/>
    <property type="match status" value="1"/>
</dbReference>
<dbReference type="CDD" id="cd02440">
    <property type="entry name" value="AdoMet_MTases"/>
    <property type="match status" value="1"/>
</dbReference>
<dbReference type="AlphaFoldDB" id="C4JIA6"/>
<dbReference type="Proteomes" id="UP000002058">
    <property type="component" value="Unassembled WGS sequence"/>
</dbReference>
<gene>
    <name evidence="1" type="ORF">UREG_02852</name>
</gene>
<name>C4JIA6_UNCRE</name>
<dbReference type="GeneID" id="8437641"/>
<organism evidence="1 2">
    <name type="scientific">Uncinocarpus reesii (strain UAMH 1704)</name>
    <dbReference type="NCBI Taxonomy" id="336963"/>
    <lineage>
        <taxon>Eukaryota</taxon>
        <taxon>Fungi</taxon>
        <taxon>Dikarya</taxon>
        <taxon>Ascomycota</taxon>
        <taxon>Pezizomycotina</taxon>
        <taxon>Eurotiomycetes</taxon>
        <taxon>Eurotiomycetidae</taxon>
        <taxon>Onygenales</taxon>
        <taxon>Onygenaceae</taxon>
        <taxon>Uncinocarpus</taxon>
    </lineage>
</organism>